<proteinExistence type="predicted"/>
<name>A0ACC1CE25_9NEOP</name>
<reference evidence="1 2" key="1">
    <citation type="journal article" date="2021" name="Front. Genet.">
        <title>Chromosome-Level Genome Assembly Reveals Significant Gene Expansion in the Toll and IMD Signaling Pathways of Dendrolimus kikuchii.</title>
        <authorList>
            <person name="Zhou J."/>
            <person name="Wu P."/>
            <person name="Xiong Z."/>
            <person name="Liu N."/>
            <person name="Zhao N."/>
            <person name="Ji M."/>
            <person name="Qiu Y."/>
            <person name="Yang B."/>
        </authorList>
    </citation>
    <scope>NUCLEOTIDE SEQUENCE [LARGE SCALE GENOMIC DNA]</scope>
    <source>
        <strain evidence="1">Ann1</strain>
    </source>
</reference>
<evidence type="ECO:0000313" key="2">
    <source>
        <dbReference type="Proteomes" id="UP000824533"/>
    </source>
</evidence>
<comment type="caution">
    <text evidence="1">The sequence shown here is derived from an EMBL/GenBank/DDBJ whole genome shotgun (WGS) entry which is preliminary data.</text>
</comment>
<dbReference type="Proteomes" id="UP000824533">
    <property type="component" value="Linkage Group LG29"/>
</dbReference>
<gene>
    <name evidence="1" type="ORF">K1T71_014402</name>
</gene>
<keyword evidence="2" id="KW-1185">Reference proteome</keyword>
<evidence type="ECO:0000313" key="1">
    <source>
        <dbReference type="EMBL" id="KAJ0169796.1"/>
    </source>
</evidence>
<sequence>MFNFFKRKPGKPEGSAEDLRRCPNESSNLATVDSRPREEKSSKDVVNLLIPETDYNQNQKTGVGAILDIMAGKRRKSKRRNTKNSFREIETKLPRNNTDSRDVQPPTHVKNKSNVESNEAEFVRGLVMQKYAKPQDKQHVSLVYLSPEEDKKQTEVLLKEIARTIDSTVDKINEAKLMGVNDSKLKGSIYESVDGIDEYKNELKDELDKLLNTNEIERNEAESPSVVKKSNLKVPKLELDVSDDDRSDNGKKKVTFQKHIIFDDGEQQTDEEVDSSFESLTSEDEDDENKTVIKLNDEQVKRLISDNSDSGFLDENSGEVDVTSARNVESESECEEEIIEEIIEEYVEDSSPEDDQKTLVTQDSKFQSQVAALSELAASRNEEADRARELITSYRKEIETKDQEIEQLKCEIAAAYKESELIRQRSRSLEEELAAARSCSADLAEQLQRRNDELLRQLRAEVEDSNARRAELESKVLALERDKERLEQERAVQEQKAREALAASEANTAKWRAAHDDTHNQTLFFYQAIKRLEEQHSRAVETLRSEHQTASAATRAAMERAHAERTRAALAQLRAEAEQEQRNADRKLREVTTRFENLKEVLASKEAQFENAIAEAHSKADWDILQLRHLLDKADINYANNIENMTERYEKEKEQLLEEWSEKLKEVEEQAATAADEAKKLLESTRLKLIAERLDQMNKLKEQHRQEMDDQWEQFMIDKENCLARMKMECRQEGEEERVKREKELLEEIAELKSQIQSKGVDFDNLAVKAAACGRTLAVTEQELSCSTFGTILAVIGGCALTGSLRLALAEKWLKPTPDGVTPTSYLRLEGIITTTSGDE</sequence>
<dbReference type="EMBL" id="CM034415">
    <property type="protein sequence ID" value="KAJ0169796.1"/>
    <property type="molecule type" value="Genomic_DNA"/>
</dbReference>
<accession>A0ACC1CE25</accession>
<organism evidence="1 2">
    <name type="scientific">Dendrolimus kikuchii</name>
    <dbReference type="NCBI Taxonomy" id="765133"/>
    <lineage>
        <taxon>Eukaryota</taxon>
        <taxon>Metazoa</taxon>
        <taxon>Ecdysozoa</taxon>
        <taxon>Arthropoda</taxon>
        <taxon>Hexapoda</taxon>
        <taxon>Insecta</taxon>
        <taxon>Pterygota</taxon>
        <taxon>Neoptera</taxon>
        <taxon>Endopterygota</taxon>
        <taxon>Lepidoptera</taxon>
        <taxon>Glossata</taxon>
        <taxon>Ditrysia</taxon>
        <taxon>Bombycoidea</taxon>
        <taxon>Lasiocampidae</taxon>
        <taxon>Dendrolimus</taxon>
    </lineage>
</organism>
<protein>
    <submittedName>
        <fullName evidence="1">Uncharacterized protein</fullName>
    </submittedName>
</protein>